<keyword evidence="2 5" id="KW-0238">DNA-binding</keyword>
<keyword evidence="3" id="KW-0804">Transcription</keyword>
<dbReference type="PRINTS" id="PR00032">
    <property type="entry name" value="HTHARAC"/>
</dbReference>
<dbReference type="SMART" id="SM00342">
    <property type="entry name" value="HTH_ARAC"/>
    <property type="match status" value="1"/>
</dbReference>
<comment type="caution">
    <text evidence="5">The sequence shown here is derived from an EMBL/GenBank/DDBJ whole genome shotgun (WGS) entry which is preliminary data.</text>
</comment>
<evidence type="ECO:0000313" key="5">
    <source>
        <dbReference type="EMBL" id="RAJ77392.1"/>
    </source>
</evidence>
<dbReference type="AlphaFoldDB" id="A0A327W025"/>
<dbReference type="SUPFAM" id="SSF46689">
    <property type="entry name" value="Homeodomain-like"/>
    <property type="match status" value="1"/>
</dbReference>
<dbReference type="GO" id="GO:0003700">
    <property type="term" value="F:DNA-binding transcription factor activity"/>
    <property type="evidence" value="ECO:0007669"/>
    <property type="project" value="InterPro"/>
</dbReference>
<evidence type="ECO:0000256" key="1">
    <source>
        <dbReference type="ARBA" id="ARBA00023015"/>
    </source>
</evidence>
<dbReference type="RefSeq" id="WP_111593986.1">
    <property type="nucleotide sequence ID" value="NZ_QLMA01000007.1"/>
</dbReference>
<dbReference type="Gene3D" id="1.10.10.60">
    <property type="entry name" value="Homeodomain-like"/>
    <property type="match status" value="1"/>
</dbReference>
<dbReference type="InterPro" id="IPR046532">
    <property type="entry name" value="DUF6597"/>
</dbReference>
<dbReference type="Pfam" id="PF20240">
    <property type="entry name" value="DUF6597"/>
    <property type="match status" value="1"/>
</dbReference>
<dbReference type="PANTHER" id="PTHR43280:SF2">
    <property type="entry name" value="HTH-TYPE TRANSCRIPTIONAL REGULATOR EXSA"/>
    <property type="match status" value="1"/>
</dbReference>
<keyword evidence="1" id="KW-0805">Transcription regulation</keyword>
<dbReference type="InterPro" id="IPR018060">
    <property type="entry name" value="HTH_AraC"/>
</dbReference>
<name>A0A327W025_9BACT</name>
<sequence length="272" mass="30542">MQFLPSPILAPYIKNYTLVKIDAQLENEVFFPSGYVDMVINVSSGSAATIINGRWKDTPAIELLGHLTLPTRLTVSKGTAVLIARLYPHASAVFFPHSADAFTNYATDMQDVLSKEITALYDRLMTVDSIAMKINVLETYFLEKLRKNEKQLKKMEVMQQLCTHLLKTYDHFDLTALAQHSGMSERNIQKLFLHNVGISPASFVSVVRFNKSLAQVLNSNASLTDIAYDCGYYDQAHFIREFRKFTGIPPSAARRSPIKGDIDLQQAVNIGF</sequence>
<keyword evidence="6" id="KW-1185">Reference proteome</keyword>
<protein>
    <submittedName>
        <fullName evidence="5">AraC-like DNA-binding protein</fullName>
    </submittedName>
</protein>
<feature type="domain" description="HTH araC/xylS-type" evidence="4">
    <location>
        <begin position="155"/>
        <end position="256"/>
    </location>
</feature>
<dbReference type="Pfam" id="PF12833">
    <property type="entry name" value="HTH_18"/>
    <property type="match status" value="1"/>
</dbReference>
<evidence type="ECO:0000313" key="6">
    <source>
        <dbReference type="Proteomes" id="UP000249819"/>
    </source>
</evidence>
<dbReference type="InterPro" id="IPR009057">
    <property type="entry name" value="Homeodomain-like_sf"/>
</dbReference>
<dbReference type="OrthoDB" id="655946at2"/>
<dbReference type="EMBL" id="QLMA01000007">
    <property type="protein sequence ID" value="RAJ77392.1"/>
    <property type="molecule type" value="Genomic_DNA"/>
</dbReference>
<accession>A0A327W025</accession>
<proteinExistence type="predicted"/>
<gene>
    <name evidence="5" type="ORF">CLV59_107159</name>
</gene>
<dbReference type="PROSITE" id="PS01124">
    <property type="entry name" value="HTH_ARAC_FAMILY_2"/>
    <property type="match status" value="1"/>
</dbReference>
<dbReference type="InterPro" id="IPR020449">
    <property type="entry name" value="Tscrpt_reg_AraC-type_HTH"/>
</dbReference>
<dbReference type="Proteomes" id="UP000249819">
    <property type="component" value="Unassembled WGS sequence"/>
</dbReference>
<evidence type="ECO:0000259" key="4">
    <source>
        <dbReference type="PROSITE" id="PS01124"/>
    </source>
</evidence>
<reference evidence="5 6" key="1">
    <citation type="submission" date="2018-06" db="EMBL/GenBank/DDBJ databases">
        <title>Genomic Encyclopedia of Archaeal and Bacterial Type Strains, Phase II (KMG-II): from individual species to whole genera.</title>
        <authorList>
            <person name="Goeker M."/>
        </authorList>
    </citation>
    <scope>NUCLEOTIDE SEQUENCE [LARGE SCALE GENOMIC DNA]</scope>
    <source>
        <strain evidence="5 6">DSM 29821</strain>
    </source>
</reference>
<evidence type="ECO:0000256" key="2">
    <source>
        <dbReference type="ARBA" id="ARBA00023125"/>
    </source>
</evidence>
<dbReference type="PANTHER" id="PTHR43280">
    <property type="entry name" value="ARAC-FAMILY TRANSCRIPTIONAL REGULATOR"/>
    <property type="match status" value="1"/>
</dbReference>
<dbReference type="GO" id="GO:0043565">
    <property type="term" value="F:sequence-specific DNA binding"/>
    <property type="evidence" value="ECO:0007669"/>
    <property type="project" value="InterPro"/>
</dbReference>
<organism evidence="5 6">
    <name type="scientific">Chitinophaga dinghuensis</name>
    <dbReference type="NCBI Taxonomy" id="1539050"/>
    <lineage>
        <taxon>Bacteria</taxon>
        <taxon>Pseudomonadati</taxon>
        <taxon>Bacteroidota</taxon>
        <taxon>Chitinophagia</taxon>
        <taxon>Chitinophagales</taxon>
        <taxon>Chitinophagaceae</taxon>
        <taxon>Chitinophaga</taxon>
    </lineage>
</organism>
<evidence type="ECO:0000256" key="3">
    <source>
        <dbReference type="ARBA" id="ARBA00023163"/>
    </source>
</evidence>